<organism evidence="1 2">
    <name type="scientific">Popillia japonica</name>
    <name type="common">Japanese beetle</name>
    <dbReference type="NCBI Taxonomy" id="7064"/>
    <lineage>
        <taxon>Eukaryota</taxon>
        <taxon>Metazoa</taxon>
        <taxon>Ecdysozoa</taxon>
        <taxon>Arthropoda</taxon>
        <taxon>Hexapoda</taxon>
        <taxon>Insecta</taxon>
        <taxon>Pterygota</taxon>
        <taxon>Neoptera</taxon>
        <taxon>Endopterygota</taxon>
        <taxon>Coleoptera</taxon>
        <taxon>Polyphaga</taxon>
        <taxon>Scarabaeiformia</taxon>
        <taxon>Scarabaeidae</taxon>
        <taxon>Rutelinae</taxon>
        <taxon>Popillia</taxon>
    </lineage>
</organism>
<name>A0AAW1ICJ9_POPJA</name>
<protein>
    <submittedName>
        <fullName evidence="1">Uncharacterized protein</fullName>
    </submittedName>
</protein>
<comment type="caution">
    <text evidence="1">The sequence shown here is derived from an EMBL/GenBank/DDBJ whole genome shotgun (WGS) entry which is preliminary data.</text>
</comment>
<proteinExistence type="predicted"/>
<evidence type="ECO:0000313" key="2">
    <source>
        <dbReference type="Proteomes" id="UP001458880"/>
    </source>
</evidence>
<evidence type="ECO:0000313" key="1">
    <source>
        <dbReference type="EMBL" id="KAK9687036.1"/>
    </source>
</evidence>
<reference evidence="1 2" key="1">
    <citation type="journal article" date="2024" name="BMC Genomics">
        <title>De novo assembly and annotation of Popillia japonica's genome with initial clues to its potential as an invasive pest.</title>
        <authorList>
            <person name="Cucini C."/>
            <person name="Boschi S."/>
            <person name="Funari R."/>
            <person name="Cardaioli E."/>
            <person name="Iannotti N."/>
            <person name="Marturano G."/>
            <person name="Paoli F."/>
            <person name="Bruttini M."/>
            <person name="Carapelli A."/>
            <person name="Frati F."/>
            <person name="Nardi F."/>
        </authorList>
    </citation>
    <scope>NUCLEOTIDE SEQUENCE [LARGE SCALE GENOMIC DNA]</scope>
    <source>
        <strain evidence="1">DMR45628</strain>
    </source>
</reference>
<dbReference type="AlphaFoldDB" id="A0AAW1ICJ9"/>
<dbReference type="Proteomes" id="UP001458880">
    <property type="component" value="Unassembled WGS sequence"/>
</dbReference>
<dbReference type="EMBL" id="JASPKY010000666">
    <property type="protein sequence ID" value="KAK9687036.1"/>
    <property type="molecule type" value="Genomic_DNA"/>
</dbReference>
<accession>A0AAW1ICJ9</accession>
<keyword evidence="2" id="KW-1185">Reference proteome</keyword>
<gene>
    <name evidence="1" type="ORF">QE152_g36755</name>
</gene>
<sequence length="182" mass="21039">MVEVRDTYVGRLLDVRQAIISKLAGRYRETRGYSRTSGQGRKLSNMAVDDRLLRLTALQIRHYTSSQIKNELLTFEIYTRISAFINVREEGGVIAPPKLLLDSDRSDDGMIENTCIDMDVTGYLNPSVSSVRYFDILSPIMLMKLMKLYPSKGFYRELEEFVKQGFSSSQYGAYEKYIFNRR</sequence>